<name>A0AAW0DSP2_9AGAR</name>
<accession>A0AAW0DSP2</accession>
<proteinExistence type="predicted"/>
<dbReference type="AlphaFoldDB" id="A0AAW0DSP2"/>
<evidence type="ECO:0000256" key="1">
    <source>
        <dbReference type="SAM" id="MobiDB-lite"/>
    </source>
</evidence>
<dbReference type="Proteomes" id="UP001362999">
    <property type="component" value="Unassembled WGS sequence"/>
</dbReference>
<comment type="caution">
    <text evidence="2">The sequence shown here is derived from an EMBL/GenBank/DDBJ whole genome shotgun (WGS) entry which is preliminary data.</text>
</comment>
<protein>
    <submittedName>
        <fullName evidence="2">Uncharacterized protein</fullName>
    </submittedName>
</protein>
<sequence>MAVLLYQQMPSTCEHLIPSFAPPRARRHRRCGLDAEFWNGGTTAIRAATFGSTYEPPPPPPQPDLSISLSAASVLVPVVGPVLSSSTKATRHHRPFDPSGVGAAHFLRIPSTTANAGEWQEHESQGRQPQNALHPPNTPLGQRPHRRRVPPASTYVPPKAGERARESLQHVDIDHNPDFPGASRKPIQRRCRLVKPGIERSTMAADARGDESQMRARCV</sequence>
<organism evidence="2 3">
    <name type="scientific">Favolaschia claudopus</name>
    <dbReference type="NCBI Taxonomy" id="2862362"/>
    <lineage>
        <taxon>Eukaryota</taxon>
        <taxon>Fungi</taxon>
        <taxon>Dikarya</taxon>
        <taxon>Basidiomycota</taxon>
        <taxon>Agaricomycotina</taxon>
        <taxon>Agaricomycetes</taxon>
        <taxon>Agaricomycetidae</taxon>
        <taxon>Agaricales</taxon>
        <taxon>Marasmiineae</taxon>
        <taxon>Mycenaceae</taxon>
        <taxon>Favolaschia</taxon>
    </lineage>
</organism>
<gene>
    <name evidence="2" type="ORF">R3P38DRAFT_3170279</name>
</gene>
<evidence type="ECO:0000313" key="3">
    <source>
        <dbReference type="Proteomes" id="UP001362999"/>
    </source>
</evidence>
<evidence type="ECO:0000313" key="2">
    <source>
        <dbReference type="EMBL" id="KAK7055617.1"/>
    </source>
</evidence>
<feature type="region of interest" description="Disordered" evidence="1">
    <location>
        <begin position="85"/>
        <end position="104"/>
    </location>
</feature>
<keyword evidence="3" id="KW-1185">Reference proteome</keyword>
<dbReference type="EMBL" id="JAWWNJ010000005">
    <property type="protein sequence ID" value="KAK7055617.1"/>
    <property type="molecule type" value="Genomic_DNA"/>
</dbReference>
<reference evidence="2 3" key="1">
    <citation type="journal article" date="2024" name="J Genomics">
        <title>Draft genome sequencing and assembly of Favolaschia claudopus CIRM-BRFM 2984 isolated from oak limbs.</title>
        <authorList>
            <person name="Navarro D."/>
            <person name="Drula E."/>
            <person name="Chaduli D."/>
            <person name="Cazenave R."/>
            <person name="Ahrendt S."/>
            <person name="Wang J."/>
            <person name="Lipzen A."/>
            <person name="Daum C."/>
            <person name="Barry K."/>
            <person name="Grigoriev I.V."/>
            <person name="Favel A."/>
            <person name="Rosso M.N."/>
            <person name="Martin F."/>
        </authorList>
    </citation>
    <scope>NUCLEOTIDE SEQUENCE [LARGE SCALE GENOMIC DNA]</scope>
    <source>
        <strain evidence="2 3">CIRM-BRFM 2984</strain>
    </source>
</reference>
<feature type="region of interest" description="Disordered" evidence="1">
    <location>
        <begin position="117"/>
        <end position="165"/>
    </location>
</feature>